<evidence type="ECO:0000313" key="1">
    <source>
        <dbReference type="EMBL" id="CAD7652197.1"/>
    </source>
</evidence>
<proteinExistence type="predicted"/>
<keyword evidence="2" id="KW-1185">Reference proteome</keyword>
<reference evidence="1" key="1">
    <citation type="submission" date="2020-11" db="EMBL/GenBank/DDBJ databases">
        <authorList>
            <person name="Tran Van P."/>
        </authorList>
    </citation>
    <scope>NUCLEOTIDE SEQUENCE</scope>
</reference>
<accession>A0A7R9M292</accession>
<dbReference type="Proteomes" id="UP000728032">
    <property type="component" value="Unassembled WGS sequence"/>
</dbReference>
<evidence type="ECO:0000313" key="2">
    <source>
        <dbReference type="Proteomes" id="UP000728032"/>
    </source>
</evidence>
<dbReference type="AlphaFoldDB" id="A0A7R9M292"/>
<sequence length="109" mass="12808">MLDIAIDFQIGVIGQKDEFKYGDTLDVYLHYGLPYDSVFTKVEFLKDDRIYFIYFRYDYVQLLDDAKDKGVTKDQVSYINHNKQAQLITLSIKRAVMETAGKFTRMDDI</sequence>
<protein>
    <submittedName>
        <fullName evidence="1">Uncharacterized protein</fullName>
    </submittedName>
</protein>
<dbReference type="EMBL" id="CAJPVJ010005262">
    <property type="protein sequence ID" value="CAG2169384.1"/>
    <property type="molecule type" value="Genomic_DNA"/>
</dbReference>
<gene>
    <name evidence="1" type="ORF">ONB1V03_LOCUS8862</name>
</gene>
<dbReference type="EMBL" id="OC920087">
    <property type="protein sequence ID" value="CAD7652197.1"/>
    <property type="molecule type" value="Genomic_DNA"/>
</dbReference>
<name>A0A7R9M292_9ACAR</name>
<organism evidence="1">
    <name type="scientific">Oppiella nova</name>
    <dbReference type="NCBI Taxonomy" id="334625"/>
    <lineage>
        <taxon>Eukaryota</taxon>
        <taxon>Metazoa</taxon>
        <taxon>Ecdysozoa</taxon>
        <taxon>Arthropoda</taxon>
        <taxon>Chelicerata</taxon>
        <taxon>Arachnida</taxon>
        <taxon>Acari</taxon>
        <taxon>Acariformes</taxon>
        <taxon>Sarcoptiformes</taxon>
        <taxon>Oribatida</taxon>
        <taxon>Brachypylina</taxon>
        <taxon>Oppioidea</taxon>
        <taxon>Oppiidae</taxon>
        <taxon>Oppiella</taxon>
    </lineage>
</organism>